<name>A0A2R6XKP6_MARPO</name>
<protein>
    <submittedName>
        <fullName evidence="1">Uncharacterized protein</fullName>
    </submittedName>
</protein>
<evidence type="ECO:0000313" key="2">
    <source>
        <dbReference type="Proteomes" id="UP000244005"/>
    </source>
</evidence>
<organism evidence="1 2">
    <name type="scientific">Marchantia polymorpha</name>
    <name type="common">Common liverwort</name>
    <name type="synonym">Marchantia aquatica</name>
    <dbReference type="NCBI Taxonomy" id="3197"/>
    <lineage>
        <taxon>Eukaryota</taxon>
        <taxon>Viridiplantae</taxon>
        <taxon>Streptophyta</taxon>
        <taxon>Embryophyta</taxon>
        <taxon>Marchantiophyta</taxon>
        <taxon>Marchantiopsida</taxon>
        <taxon>Marchantiidae</taxon>
        <taxon>Marchantiales</taxon>
        <taxon>Marchantiaceae</taxon>
        <taxon>Marchantia</taxon>
    </lineage>
</organism>
<reference evidence="2" key="1">
    <citation type="journal article" date="2017" name="Cell">
        <title>Insights into land plant evolution garnered from the Marchantia polymorpha genome.</title>
        <authorList>
            <person name="Bowman J.L."/>
            <person name="Kohchi T."/>
            <person name="Yamato K.T."/>
            <person name="Jenkins J."/>
            <person name="Shu S."/>
            <person name="Ishizaki K."/>
            <person name="Yamaoka S."/>
            <person name="Nishihama R."/>
            <person name="Nakamura Y."/>
            <person name="Berger F."/>
            <person name="Adam C."/>
            <person name="Aki S.S."/>
            <person name="Althoff F."/>
            <person name="Araki T."/>
            <person name="Arteaga-Vazquez M.A."/>
            <person name="Balasubrmanian S."/>
            <person name="Barry K."/>
            <person name="Bauer D."/>
            <person name="Boehm C.R."/>
            <person name="Briginshaw L."/>
            <person name="Caballero-Perez J."/>
            <person name="Catarino B."/>
            <person name="Chen F."/>
            <person name="Chiyoda S."/>
            <person name="Chovatia M."/>
            <person name="Davies K.M."/>
            <person name="Delmans M."/>
            <person name="Demura T."/>
            <person name="Dierschke T."/>
            <person name="Dolan L."/>
            <person name="Dorantes-Acosta A.E."/>
            <person name="Eklund D.M."/>
            <person name="Florent S.N."/>
            <person name="Flores-Sandoval E."/>
            <person name="Fujiyama A."/>
            <person name="Fukuzawa H."/>
            <person name="Galik B."/>
            <person name="Grimanelli D."/>
            <person name="Grimwood J."/>
            <person name="Grossniklaus U."/>
            <person name="Hamada T."/>
            <person name="Haseloff J."/>
            <person name="Hetherington A.J."/>
            <person name="Higo A."/>
            <person name="Hirakawa Y."/>
            <person name="Hundley H.N."/>
            <person name="Ikeda Y."/>
            <person name="Inoue K."/>
            <person name="Inoue S.I."/>
            <person name="Ishida S."/>
            <person name="Jia Q."/>
            <person name="Kakita M."/>
            <person name="Kanazawa T."/>
            <person name="Kawai Y."/>
            <person name="Kawashima T."/>
            <person name="Kennedy M."/>
            <person name="Kinose K."/>
            <person name="Kinoshita T."/>
            <person name="Kohara Y."/>
            <person name="Koide E."/>
            <person name="Komatsu K."/>
            <person name="Kopischke S."/>
            <person name="Kubo M."/>
            <person name="Kyozuka J."/>
            <person name="Lagercrantz U."/>
            <person name="Lin S.S."/>
            <person name="Lindquist E."/>
            <person name="Lipzen A.M."/>
            <person name="Lu C.W."/>
            <person name="De Luna E."/>
            <person name="Martienssen R.A."/>
            <person name="Minamino N."/>
            <person name="Mizutani M."/>
            <person name="Mizutani M."/>
            <person name="Mochizuki N."/>
            <person name="Monte I."/>
            <person name="Mosher R."/>
            <person name="Nagasaki H."/>
            <person name="Nakagami H."/>
            <person name="Naramoto S."/>
            <person name="Nishitani K."/>
            <person name="Ohtani M."/>
            <person name="Okamoto T."/>
            <person name="Okumura M."/>
            <person name="Phillips J."/>
            <person name="Pollak B."/>
            <person name="Reinders A."/>
            <person name="Rovekamp M."/>
            <person name="Sano R."/>
            <person name="Sawa S."/>
            <person name="Schmid M.W."/>
            <person name="Shirakawa M."/>
            <person name="Solano R."/>
            <person name="Spunde A."/>
            <person name="Suetsugu N."/>
            <person name="Sugano S."/>
            <person name="Sugiyama A."/>
            <person name="Sun R."/>
            <person name="Suzuki Y."/>
            <person name="Takenaka M."/>
            <person name="Takezawa D."/>
            <person name="Tomogane H."/>
            <person name="Tsuzuki M."/>
            <person name="Ueda T."/>
            <person name="Umeda M."/>
            <person name="Ward J.M."/>
            <person name="Watanabe Y."/>
            <person name="Yazaki K."/>
            <person name="Yokoyama R."/>
            <person name="Yoshitake Y."/>
            <person name="Yotsui I."/>
            <person name="Zachgo S."/>
            <person name="Schmutz J."/>
        </authorList>
    </citation>
    <scope>NUCLEOTIDE SEQUENCE [LARGE SCALE GENOMIC DNA]</scope>
    <source>
        <strain evidence="2">Tak-1</strain>
    </source>
</reference>
<evidence type="ECO:0000313" key="1">
    <source>
        <dbReference type="EMBL" id="PTQ46649.1"/>
    </source>
</evidence>
<dbReference type="AlphaFoldDB" id="A0A2R6XKP6"/>
<sequence>MKCPCRPHIRQKSGLLMIGSSPAALVHISTSSADRSSEYGSRRWAQLRLAFPALFIVNICAHCKFACLAVRSYLHARERDST</sequence>
<dbReference type="EMBL" id="KZ772682">
    <property type="protein sequence ID" value="PTQ46649.1"/>
    <property type="molecule type" value="Genomic_DNA"/>
</dbReference>
<proteinExistence type="predicted"/>
<gene>
    <name evidence="1" type="ORF">MARPO_0010s0054</name>
</gene>
<keyword evidence="2" id="KW-1185">Reference proteome</keyword>
<dbReference type="Gramene" id="Mp5g24020.1">
    <property type="protein sequence ID" value="Mp5g24020.1.cds"/>
    <property type="gene ID" value="Mp5g24020"/>
</dbReference>
<accession>A0A2R6XKP6</accession>
<dbReference type="Proteomes" id="UP000244005">
    <property type="component" value="Unassembled WGS sequence"/>
</dbReference>